<keyword evidence="2 8" id="KW-0121">Carboxypeptidase</keyword>
<dbReference type="InterPro" id="IPR029062">
    <property type="entry name" value="Class_I_gatase-like"/>
</dbReference>
<protein>
    <submittedName>
        <fullName evidence="8">Muramoyltetrapeptide carboxypeptidase</fullName>
        <ecNumber evidence="8">3.4.17.13</ecNumber>
    </submittedName>
</protein>
<comment type="caution">
    <text evidence="8">The sequence shown here is derived from an EMBL/GenBank/DDBJ whole genome shotgun (WGS) entry which is preliminary data.</text>
</comment>
<evidence type="ECO:0000256" key="4">
    <source>
        <dbReference type="ARBA" id="ARBA00022801"/>
    </source>
</evidence>
<dbReference type="Pfam" id="PF17676">
    <property type="entry name" value="Peptidase_S66C"/>
    <property type="match status" value="1"/>
</dbReference>
<evidence type="ECO:0000256" key="3">
    <source>
        <dbReference type="ARBA" id="ARBA00022670"/>
    </source>
</evidence>
<dbReference type="Gene3D" id="3.50.30.60">
    <property type="entry name" value="LD-carboxypeptidase A C-terminal domain-like"/>
    <property type="match status" value="1"/>
</dbReference>
<name>A0ABS2R4T4_9BACI</name>
<dbReference type="InterPro" id="IPR040921">
    <property type="entry name" value="Peptidase_S66C"/>
</dbReference>
<gene>
    <name evidence="8" type="ORF">JOC94_001377</name>
</gene>
<accession>A0ABS2R4T4</accession>
<feature type="domain" description="LD-carboxypeptidase C-terminal" evidence="7">
    <location>
        <begin position="178"/>
        <end position="292"/>
    </location>
</feature>
<comment type="similarity">
    <text evidence="1">Belongs to the peptidase S66 family.</text>
</comment>
<organism evidence="8 9">
    <name type="scientific">Siminovitchia thermophila</name>
    <dbReference type="NCBI Taxonomy" id="1245522"/>
    <lineage>
        <taxon>Bacteria</taxon>
        <taxon>Bacillati</taxon>
        <taxon>Bacillota</taxon>
        <taxon>Bacilli</taxon>
        <taxon>Bacillales</taxon>
        <taxon>Bacillaceae</taxon>
        <taxon>Siminovitchia</taxon>
    </lineage>
</organism>
<dbReference type="Proteomes" id="UP000823485">
    <property type="component" value="Unassembled WGS sequence"/>
</dbReference>
<evidence type="ECO:0000259" key="7">
    <source>
        <dbReference type="Pfam" id="PF17676"/>
    </source>
</evidence>
<dbReference type="InterPro" id="IPR003507">
    <property type="entry name" value="S66_fam"/>
</dbReference>
<dbReference type="Gene3D" id="3.40.50.10740">
    <property type="entry name" value="Class I glutamine amidotransferase-like"/>
    <property type="match status" value="1"/>
</dbReference>
<sequence>MKRKKGIVPGDKVGLTAPAGPVEAGYLRKSVEALKGFGWEVEVGDTCFQEYRGYVAGPPEMRAEELHKMFASSEISAIFCLRGGYGSPQILSLLDYTLIKDNPKLFIGYSDITALHIAFQQKSGISTIHGPMPASDLIDADEYTKYTLQSFLESPFSARIIDNPVGEPIECLVPGKARGILTGGNLSLIASLMGTPYELDTKGKILFLEEVNEEWYRVDRMLNQLAIAGKFAAAAGIVLGSWTGCSPPSNDWPLKNLFKELFLPFNIPVLFNLRAGHCRPAVALPFGTLAEINGFQRSLRICD</sequence>
<evidence type="ECO:0000256" key="2">
    <source>
        <dbReference type="ARBA" id="ARBA00022645"/>
    </source>
</evidence>
<keyword evidence="9" id="KW-1185">Reference proteome</keyword>
<keyword evidence="5" id="KW-0720">Serine protease</keyword>
<reference evidence="8 9" key="1">
    <citation type="submission" date="2021-01" db="EMBL/GenBank/DDBJ databases">
        <title>Genomic Encyclopedia of Type Strains, Phase IV (KMG-IV): sequencing the most valuable type-strain genomes for metagenomic binning, comparative biology and taxonomic classification.</title>
        <authorList>
            <person name="Goeker M."/>
        </authorList>
    </citation>
    <scope>NUCLEOTIDE SEQUENCE [LARGE SCALE GENOMIC DNA]</scope>
    <source>
        <strain evidence="8 9">DSM 105453</strain>
    </source>
</reference>
<dbReference type="InterPro" id="IPR027461">
    <property type="entry name" value="Carboxypeptidase_A_C_sf"/>
</dbReference>
<dbReference type="EMBL" id="JAFBFH010000007">
    <property type="protein sequence ID" value="MBM7714405.1"/>
    <property type="molecule type" value="Genomic_DNA"/>
</dbReference>
<keyword evidence="4 8" id="KW-0378">Hydrolase</keyword>
<dbReference type="PANTHER" id="PTHR30237:SF2">
    <property type="entry name" value="MUREIN TETRAPEPTIDE CARBOXYPEPTIDASE"/>
    <property type="match status" value="1"/>
</dbReference>
<keyword evidence="3" id="KW-0645">Protease</keyword>
<evidence type="ECO:0000313" key="9">
    <source>
        <dbReference type="Proteomes" id="UP000823485"/>
    </source>
</evidence>
<evidence type="ECO:0000259" key="6">
    <source>
        <dbReference type="Pfam" id="PF02016"/>
    </source>
</evidence>
<dbReference type="SUPFAM" id="SSF52317">
    <property type="entry name" value="Class I glutamine amidotransferase-like"/>
    <property type="match status" value="1"/>
</dbReference>
<dbReference type="InterPro" id="IPR040449">
    <property type="entry name" value="Peptidase_S66_N"/>
</dbReference>
<dbReference type="SUPFAM" id="SSF141986">
    <property type="entry name" value="LD-carboxypeptidase A C-terminal domain-like"/>
    <property type="match status" value="1"/>
</dbReference>
<dbReference type="GO" id="GO:0106415">
    <property type="term" value="F:muramoyltetrapeptide carboxypeptidase activity"/>
    <property type="evidence" value="ECO:0007669"/>
    <property type="project" value="UniProtKB-EC"/>
</dbReference>
<evidence type="ECO:0000256" key="5">
    <source>
        <dbReference type="ARBA" id="ARBA00022825"/>
    </source>
</evidence>
<dbReference type="CDD" id="cd07025">
    <property type="entry name" value="Peptidase_S66"/>
    <property type="match status" value="1"/>
</dbReference>
<feature type="domain" description="LD-carboxypeptidase N-terminal" evidence="6">
    <location>
        <begin position="13"/>
        <end position="130"/>
    </location>
</feature>
<proteinExistence type="inferred from homology"/>
<dbReference type="PIRSF" id="PIRSF028757">
    <property type="entry name" value="LD-carboxypeptidase"/>
    <property type="match status" value="1"/>
</dbReference>
<evidence type="ECO:0000256" key="1">
    <source>
        <dbReference type="ARBA" id="ARBA00010233"/>
    </source>
</evidence>
<dbReference type="InterPro" id="IPR027478">
    <property type="entry name" value="LdcA_N"/>
</dbReference>
<evidence type="ECO:0000313" key="8">
    <source>
        <dbReference type="EMBL" id="MBM7714405.1"/>
    </source>
</evidence>
<dbReference type="PANTHER" id="PTHR30237">
    <property type="entry name" value="MURAMOYLTETRAPEPTIDE CARBOXYPEPTIDASE"/>
    <property type="match status" value="1"/>
</dbReference>
<dbReference type="Pfam" id="PF02016">
    <property type="entry name" value="Peptidase_S66"/>
    <property type="match status" value="1"/>
</dbReference>
<dbReference type="EC" id="3.4.17.13" evidence="8"/>
<dbReference type="RefSeq" id="WP_077109697.1">
    <property type="nucleotide sequence ID" value="NZ_JAFBFH010000007.1"/>
</dbReference>